<dbReference type="HAMAP" id="MF_00595">
    <property type="entry name" value="PEPcase_type1"/>
    <property type="match status" value="1"/>
</dbReference>
<name>A0A193LJS8_9GAMM</name>
<dbReference type="Proteomes" id="UP000092695">
    <property type="component" value="Chromosome"/>
</dbReference>
<dbReference type="EC" id="4.1.1.31" evidence="4 10"/>
<comment type="subunit">
    <text evidence="10">Homotetramer.</text>
</comment>
<evidence type="ECO:0000256" key="10">
    <source>
        <dbReference type="HAMAP-Rule" id="MF_00595"/>
    </source>
</evidence>
<dbReference type="GO" id="GO:0006099">
    <property type="term" value="P:tricarboxylic acid cycle"/>
    <property type="evidence" value="ECO:0007669"/>
    <property type="project" value="InterPro"/>
</dbReference>
<keyword evidence="6 10" id="KW-0460">Magnesium</keyword>
<evidence type="ECO:0000256" key="1">
    <source>
        <dbReference type="ARBA" id="ARBA00001946"/>
    </source>
</evidence>
<dbReference type="InterPro" id="IPR018129">
    <property type="entry name" value="PEP_COase_Lys_AS"/>
</dbReference>
<evidence type="ECO:0000256" key="2">
    <source>
        <dbReference type="ARBA" id="ARBA00003670"/>
    </source>
</evidence>
<dbReference type="GO" id="GO:0015977">
    <property type="term" value="P:carbon fixation"/>
    <property type="evidence" value="ECO:0007669"/>
    <property type="project" value="UniProtKB-UniRule"/>
</dbReference>
<evidence type="ECO:0000256" key="12">
    <source>
        <dbReference type="PROSITE-ProRule" id="PRU10112"/>
    </source>
</evidence>
<dbReference type="InterPro" id="IPR015813">
    <property type="entry name" value="Pyrv/PenolPyrv_kinase-like_dom"/>
</dbReference>
<dbReference type="PROSITE" id="PS00393">
    <property type="entry name" value="PEPCASE_2"/>
    <property type="match status" value="1"/>
</dbReference>
<organism evidence="13 14">
    <name type="scientific">Woeseia oceani</name>
    <dbReference type="NCBI Taxonomy" id="1548547"/>
    <lineage>
        <taxon>Bacteria</taxon>
        <taxon>Pseudomonadati</taxon>
        <taxon>Pseudomonadota</taxon>
        <taxon>Gammaproteobacteria</taxon>
        <taxon>Woeseiales</taxon>
        <taxon>Woeseiaceae</taxon>
        <taxon>Woeseia</taxon>
    </lineage>
</organism>
<keyword evidence="14" id="KW-1185">Reference proteome</keyword>
<evidence type="ECO:0000256" key="3">
    <source>
        <dbReference type="ARBA" id="ARBA00008346"/>
    </source>
</evidence>
<dbReference type="AlphaFoldDB" id="A0A193LJS8"/>
<dbReference type="GO" id="GO:0005829">
    <property type="term" value="C:cytosol"/>
    <property type="evidence" value="ECO:0007669"/>
    <property type="project" value="TreeGrafter"/>
</dbReference>
<evidence type="ECO:0000256" key="5">
    <source>
        <dbReference type="ARBA" id="ARBA00022419"/>
    </source>
</evidence>
<comment type="function">
    <text evidence="2 10">Forms oxaloacetate, a four-carbon dicarboxylic acid source for the tricarboxylic acid cycle.</text>
</comment>
<dbReference type="RefSeq" id="WP_068618470.1">
    <property type="nucleotide sequence ID" value="NZ_CP016268.1"/>
</dbReference>
<evidence type="ECO:0000313" key="14">
    <source>
        <dbReference type="Proteomes" id="UP000092695"/>
    </source>
</evidence>
<feature type="active site" evidence="10 12">
    <location>
        <position position="571"/>
    </location>
</feature>
<dbReference type="Gene3D" id="1.20.1440.90">
    <property type="entry name" value="Phosphoenolpyruvate/pyruvate domain"/>
    <property type="match status" value="1"/>
</dbReference>
<reference evidence="13 14" key="1">
    <citation type="submission" date="2016-06" db="EMBL/GenBank/DDBJ databases">
        <title>Complete genome sequence of a deep-branching marine Gamma Proteobacterium Woeseia oceani type strain XK5.</title>
        <authorList>
            <person name="Mu D."/>
            <person name="Du Z."/>
        </authorList>
    </citation>
    <scope>NUCLEOTIDE SEQUENCE [LARGE SCALE GENOMIC DNA]</scope>
    <source>
        <strain evidence="13 14">XK5</strain>
    </source>
</reference>
<evidence type="ECO:0000256" key="4">
    <source>
        <dbReference type="ARBA" id="ARBA00012305"/>
    </source>
</evidence>
<gene>
    <name evidence="10" type="primary">ppc</name>
    <name evidence="13" type="ORF">BA177_17815</name>
</gene>
<dbReference type="InterPro" id="IPR033129">
    <property type="entry name" value="PEPCASE_His_AS"/>
</dbReference>
<dbReference type="KEGG" id="woc:BA177_17815"/>
<comment type="cofactor">
    <cofactor evidence="1 10">
        <name>Mg(2+)</name>
        <dbReference type="ChEBI" id="CHEBI:18420"/>
    </cofactor>
</comment>
<accession>A0A193LJS8</accession>
<keyword evidence="8 10" id="KW-0120">Carbon dioxide fixation</keyword>
<dbReference type="PRINTS" id="PR00150">
    <property type="entry name" value="PEPCARBXLASE"/>
</dbReference>
<dbReference type="SUPFAM" id="SSF51621">
    <property type="entry name" value="Phosphoenolpyruvate/pyruvate domain"/>
    <property type="match status" value="1"/>
</dbReference>
<evidence type="ECO:0000256" key="7">
    <source>
        <dbReference type="ARBA" id="ARBA00023239"/>
    </source>
</evidence>
<evidence type="ECO:0000256" key="11">
    <source>
        <dbReference type="PROSITE-ProRule" id="PRU10111"/>
    </source>
</evidence>
<evidence type="ECO:0000256" key="8">
    <source>
        <dbReference type="ARBA" id="ARBA00023300"/>
    </source>
</evidence>
<dbReference type="EMBL" id="CP016268">
    <property type="protein sequence ID" value="ANO52795.1"/>
    <property type="molecule type" value="Genomic_DNA"/>
</dbReference>
<dbReference type="PANTHER" id="PTHR30523:SF6">
    <property type="entry name" value="PHOSPHOENOLPYRUVATE CARBOXYLASE"/>
    <property type="match status" value="1"/>
</dbReference>
<dbReference type="GO" id="GO:0006107">
    <property type="term" value="P:oxaloacetate metabolic process"/>
    <property type="evidence" value="ECO:0007669"/>
    <property type="project" value="UniProtKB-UniRule"/>
</dbReference>
<dbReference type="Pfam" id="PF00311">
    <property type="entry name" value="PEPcase"/>
    <property type="match status" value="1"/>
</dbReference>
<dbReference type="PROSITE" id="PS00781">
    <property type="entry name" value="PEPCASE_1"/>
    <property type="match status" value="1"/>
</dbReference>
<dbReference type="GO" id="GO:0000287">
    <property type="term" value="F:magnesium ion binding"/>
    <property type="evidence" value="ECO:0007669"/>
    <property type="project" value="UniProtKB-UniRule"/>
</dbReference>
<dbReference type="GO" id="GO:0008964">
    <property type="term" value="F:phosphoenolpyruvate carboxylase activity"/>
    <property type="evidence" value="ECO:0007669"/>
    <property type="project" value="UniProtKB-UniRule"/>
</dbReference>
<proteinExistence type="inferred from homology"/>
<feature type="active site" evidence="10 11">
    <location>
        <position position="149"/>
    </location>
</feature>
<dbReference type="STRING" id="1548547.BA177_17815"/>
<dbReference type="InterPro" id="IPR022805">
    <property type="entry name" value="PEP_COase_bac/pln-type"/>
</dbReference>
<keyword evidence="7 10" id="KW-0456">Lyase</keyword>
<sequence length="905" mass="102502">MRRQDITFEDKDQALRDDVRTLGTLVGELLTEQGGEELFEIVEAARLRSIRRREGNEKEDERLVDLVSNLDNSLALEVIRAFSTYFQMVNTAEKVHRIRRRREYLQEVGQYQPGGLEETMVKLKAAGLDVDQLQALLQQLHIEPVFTAHPTEPTRRTILRKEQRIVRRLIDMLNPTMTAQETYAAIENIKLEVATGWQTAEHPSEQMTVADELEHVLFFVTDVLYRAIPPFYEDIEAAAKRVYGKDGEGIKVPNIVHFASWVGGDMDGNPNVNAKTIRSTMARQRSLILDLYYRECASLSAKLSQSSLRVAVNEDVLQRIEQYRVEFPNAYHAVPVRHRDMPYRVLLRLVQQRLQATYDDAAFPYESAKQFRADIDMLARSLVDNNGQHAGLFAVRRLLRRIDTFGFHLVTLDVRQDALLHRQVIGECLGIEDWLTWSPADRAARIVEAIEMKDPPPVQQSIAARKTLAVFQAISFCRRKYGKEAIGPFIVSMTQGADDILSVLLLANWSELHNRRGEVPLDVAPLLETVADLDNGPQILNDLLRNDLYRGHLRQRNDTQTVMIGYSDSNKDSGLTAARWALQNAQLALVESVKEEDITLHLFHGRGGTISRGGGKTHAAVLGSPPGTVNGHLRVTEQGEIINEKYGLRGIALRTLEQAAGSVALATAMPLHRGSDLPEWHTMMQVIADVSRQKYRGLVYDTERFYDYFRKATPIDLIERMRIGSRPSSRRSGGGVNDLRAIPWVFSWTQSRHILPGWFGFGSGLAAAAEKFDVEAFRTMFREWYFMRALTADVEMVLAKADLGIAEVYSALAGDLHGEFFPIIKAEFELTRELILKYSDHHELLEGDVTLQRTIMLRNPYVDPMSMMQVDLLKRWRATGCEDQELFEALLATVNGIAQGLQNTG</sequence>
<comment type="catalytic activity">
    <reaction evidence="9 10">
        <text>oxaloacetate + phosphate = phosphoenolpyruvate + hydrogencarbonate</text>
        <dbReference type="Rhea" id="RHEA:28370"/>
        <dbReference type="ChEBI" id="CHEBI:16452"/>
        <dbReference type="ChEBI" id="CHEBI:17544"/>
        <dbReference type="ChEBI" id="CHEBI:43474"/>
        <dbReference type="ChEBI" id="CHEBI:58702"/>
        <dbReference type="EC" id="4.1.1.31"/>
    </reaction>
</comment>
<dbReference type="PANTHER" id="PTHR30523">
    <property type="entry name" value="PHOSPHOENOLPYRUVATE CARBOXYLASE"/>
    <property type="match status" value="1"/>
</dbReference>
<comment type="similarity">
    <text evidence="3 10">Belongs to the PEPCase type 1 family.</text>
</comment>
<dbReference type="InterPro" id="IPR021135">
    <property type="entry name" value="PEP_COase"/>
</dbReference>
<protein>
    <recommendedName>
        <fullName evidence="5 10">Phosphoenolpyruvate carboxylase</fullName>
        <shortName evidence="10">PEPC</shortName>
        <shortName evidence="10">PEPCase</shortName>
        <ecNumber evidence="4 10">4.1.1.31</ecNumber>
    </recommendedName>
</protein>
<evidence type="ECO:0000313" key="13">
    <source>
        <dbReference type="EMBL" id="ANO52795.1"/>
    </source>
</evidence>
<evidence type="ECO:0000256" key="6">
    <source>
        <dbReference type="ARBA" id="ARBA00022842"/>
    </source>
</evidence>
<evidence type="ECO:0000256" key="9">
    <source>
        <dbReference type="ARBA" id="ARBA00048995"/>
    </source>
</evidence>
<dbReference type="NCBIfam" id="NF000584">
    <property type="entry name" value="PRK00009.1"/>
    <property type="match status" value="1"/>
</dbReference>